<dbReference type="EMBL" id="CP038594">
    <property type="protein sequence ID" value="QBY65734.1"/>
    <property type="molecule type" value="Genomic_DNA"/>
</dbReference>
<evidence type="ECO:0000313" key="2">
    <source>
        <dbReference type="Proteomes" id="UP000295223"/>
    </source>
</evidence>
<keyword evidence="1" id="KW-0614">Plasmid</keyword>
<sequence length="128" mass="14702">MSNITLNTPYSGMIILGKRGSGKTTFLNQITGEHPDLFFNMDDRYNHYTNTVIEMAKSNNQFLLASGTILSGEEKNEFIKKGFKILKTVEEAKDFYNNHLNPIKIARKEQEELAEVFTSNPIKKRNRL</sequence>
<evidence type="ECO:0000313" key="1">
    <source>
        <dbReference type="EMBL" id="QBY65734.1"/>
    </source>
</evidence>
<gene>
    <name evidence="1" type="ORF">E5F22_24030</name>
</gene>
<dbReference type="GeneID" id="39752376"/>
<organism evidence="1 2">
    <name type="scientific">Salmonella senftenberg</name>
    <dbReference type="NCBI Taxonomy" id="28150"/>
    <lineage>
        <taxon>Bacteria</taxon>
        <taxon>Pseudomonadati</taxon>
        <taxon>Pseudomonadota</taxon>
        <taxon>Gammaproteobacteria</taxon>
        <taxon>Enterobacterales</taxon>
        <taxon>Enterobacteriaceae</taxon>
        <taxon>Salmonella</taxon>
    </lineage>
</organism>
<dbReference type="Gene3D" id="3.40.50.300">
    <property type="entry name" value="P-loop containing nucleotide triphosphate hydrolases"/>
    <property type="match status" value="1"/>
</dbReference>
<proteinExistence type="predicted"/>
<dbReference type="SUPFAM" id="SSF52540">
    <property type="entry name" value="P-loop containing nucleoside triphosphate hydrolases"/>
    <property type="match status" value="1"/>
</dbReference>
<reference evidence="1 2" key="1">
    <citation type="submission" date="2019-04" db="EMBL/GenBank/DDBJ databases">
        <title>Development of a multi-locus typing scheme for an Enterobacteriaceae linear plasmid that mediates inter-species transfer of flagella.</title>
        <authorList>
            <person name="Robertson J."/>
            <person name="Lin J."/>
            <person name="Wren-Hedegus A."/>
            <person name="Arya G."/>
            <person name="Carrillo C."/>
            <person name="Nash J.H.E."/>
        </authorList>
    </citation>
    <scope>NUCLEOTIDE SEQUENCE [LARGE SCALE GENOMIC DNA]</scope>
    <source>
        <strain evidence="1 2">SA20130280</strain>
        <plasmid evidence="2">psa20130280.1</plasmid>
    </source>
</reference>
<accession>A0A4P7M3R1</accession>
<protein>
    <submittedName>
        <fullName evidence="1">Uncharacterized protein</fullName>
    </submittedName>
</protein>
<dbReference type="AlphaFoldDB" id="A0A4P7M3R1"/>
<dbReference type="RefSeq" id="WP_058672242.1">
    <property type="nucleotide sequence ID" value="NZ_CP038592.1"/>
</dbReference>
<dbReference type="CDD" id="cd00882">
    <property type="entry name" value="Ras_like_GTPase"/>
    <property type="match status" value="1"/>
</dbReference>
<dbReference type="InterPro" id="IPR027417">
    <property type="entry name" value="P-loop_NTPase"/>
</dbReference>
<geneLocation type="plasmid" evidence="2">
    <name>psa20130280.1</name>
</geneLocation>
<dbReference type="Proteomes" id="UP000295223">
    <property type="component" value="Plasmid pSA20130280.1"/>
</dbReference>
<name>A0A4P7M3R1_SALSE</name>